<evidence type="ECO:0000256" key="2">
    <source>
        <dbReference type="ARBA" id="ARBA00022448"/>
    </source>
</evidence>
<dbReference type="InterPro" id="IPR001127">
    <property type="entry name" value="PTS_EIIA_1_perm"/>
</dbReference>
<comment type="subcellular location">
    <subcellularLocation>
        <location evidence="1">Cytoplasm</location>
    </subcellularLocation>
</comment>
<dbReference type="InterPro" id="IPR011055">
    <property type="entry name" value="Dup_hybrid_motif"/>
</dbReference>
<dbReference type="GO" id="GO:0009401">
    <property type="term" value="P:phosphoenolpyruvate-dependent sugar phosphotransferase system"/>
    <property type="evidence" value="ECO:0007669"/>
    <property type="project" value="UniProtKB-KW"/>
</dbReference>
<evidence type="ECO:0000256" key="6">
    <source>
        <dbReference type="ARBA" id="ARBA00022777"/>
    </source>
</evidence>
<protein>
    <submittedName>
        <fullName evidence="8">PTS glucose transporter subunit IIA</fullName>
    </submittedName>
</protein>
<evidence type="ECO:0000256" key="4">
    <source>
        <dbReference type="ARBA" id="ARBA00022679"/>
    </source>
</evidence>
<gene>
    <name evidence="8" type="ORF">T472_0214510</name>
</gene>
<reference evidence="8 9" key="1">
    <citation type="journal article" date="2014" name="Genome Announc.">
        <title>Genome Sequence of Youngiibacter fragilis, the Type Strain of the Genus Youngiibacter.</title>
        <authorList>
            <person name="Wawrik C.B."/>
            <person name="Callaghan A.V."/>
            <person name="Stamps B.W."/>
            <person name="Wawrik B."/>
        </authorList>
    </citation>
    <scope>NUCLEOTIDE SEQUENCE [LARGE SCALE GENOMIC DNA]</scope>
    <source>
        <strain evidence="8 9">232.1</strain>
    </source>
</reference>
<dbReference type="GO" id="GO:0016301">
    <property type="term" value="F:kinase activity"/>
    <property type="evidence" value="ECO:0007669"/>
    <property type="project" value="UniProtKB-KW"/>
</dbReference>
<evidence type="ECO:0000256" key="5">
    <source>
        <dbReference type="ARBA" id="ARBA00022683"/>
    </source>
</evidence>
<comment type="caution">
    <text evidence="8">The sequence shown here is derived from an EMBL/GenBank/DDBJ whole genome shotgun (WGS) entry which is preliminary data.</text>
</comment>
<dbReference type="NCBIfam" id="TIGR00830">
    <property type="entry name" value="PTBA"/>
    <property type="match status" value="1"/>
</dbReference>
<dbReference type="STRING" id="994573.T472_0214510"/>
<feature type="domain" description="PTS EIIA type-1" evidence="7">
    <location>
        <begin position="27"/>
        <end position="131"/>
    </location>
</feature>
<sequence length="159" mass="16989">MFGLFARYIEIASPITGRTIDLSEVPDEVFSQRMAGDGIAVVPTGNLAVAPADGEITLIFQGGHSFSMKTPEKLEITVHIGLDTLIMNGEGFEVLVQEVSKVAKGTPIIRYDPDAISSTGLSLISPVLITDPDSIRTLSAYPGMDAEAGKTPIMKVRLR</sequence>
<keyword evidence="6" id="KW-0418">Kinase</keyword>
<dbReference type="SUPFAM" id="SSF51261">
    <property type="entry name" value="Duplicated hybrid motif"/>
    <property type="match status" value="1"/>
</dbReference>
<evidence type="ECO:0000256" key="3">
    <source>
        <dbReference type="ARBA" id="ARBA00022597"/>
    </source>
</evidence>
<dbReference type="RefSeq" id="WP_023385878.1">
    <property type="nucleotide sequence ID" value="NZ_AXUN02000198.1"/>
</dbReference>
<keyword evidence="9" id="KW-1185">Reference proteome</keyword>
<keyword evidence="5" id="KW-0598">Phosphotransferase system</keyword>
<dbReference type="Gene3D" id="2.70.70.10">
    <property type="entry name" value="Glucose Permease (Domain IIA)"/>
    <property type="match status" value="1"/>
</dbReference>
<organism evidence="8 9">
    <name type="scientific">Youngiibacter fragilis 232.1</name>
    <dbReference type="NCBI Taxonomy" id="994573"/>
    <lineage>
        <taxon>Bacteria</taxon>
        <taxon>Bacillati</taxon>
        <taxon>Bacillota</taxon>
        <taxon>Clostridia</taxon>
        <taxon>Eubacteriales</taxon>
        <taxon>Clostridiaceae</taxon>
        <taxon>Youngiibacter</taxon>
    </lineage>
</organism>
<accession>V7I428</accession>
<evidence type="ECO:0000256" key="1">
    <source>
        <dbReference type="ARBA" id="ARBA00004496"/>
    </source>
</evidence>
<dbReference type="PROSITE" id="PS51093">
    <property type="entry name" value="PTS_EIIA_TYPE_1"/>
    <property type="match status" value="1"/>
</dbReference>
<dbReference type="InterPro" id="IPR050890">
    <property type="entry name" value="PTS_EIIA_component"/>
</dbReference>
<evidence type="ECO:0000313" key="8">
    <source>
        <dbReference type="EMBL" id="ETA79732.1"/>
    </source>
</evidence>
<proteinExistence type="predicted"/>
<dbReference type="Pfam" id="PF00358">
    <property type="entry name" value="PTS_EIIA_1"/>
    <property type="match status" value="1"/>
</dbReference>
<keyword evidence="2" id="KW-0813">Transport</keyword>
<keyword evidence="3 8" id="KW-0762">Sugar transport</keyword>
<name>V7I428_9CLOT</name>
<dbReference type="PATRIC" id="fig|994573.3.peg.2729"/>
<dbReference type="GO" id="GO:0005737">
    <property type="term" value="C:cytoplasm"/>
    <property type="evidence" value="ECO:0007669"/>
    <property type="project" value="UniProtKB-SubCell"/>
</dbReference>
<dbReference type="EMBL" id="AXUN02000198">
    <property type="protein sequence ID" value="ETA79732.1"/>
    <property type="molecule type" value="Genomic_DNA"/>
</dbReference>
<evidence type="ECO:0000259" key="7">
    <source>
        <dbReference type="PROSITE" id="PS51093"/>
    </source>
</evidence>
<dbReference type="FunFam" id="2.70.70.10:FF:000001">
    <property type="entry name" value="PTS system glucose-specific IIA component"/>
    <property type="match status" value="1"/>
</dbReference>
<keyword evidence="4" id="KW-0808">Transferase</keyword>
<dbReference type="PANTHER" id="PTHR45008">
    <property type="entry name" value="PTS SYSTEM GLUCOSE-SPECIFIC EIIA COMPONENT"/>
    <property type="match status" value="1"/>
</dbReference>
<dbReference type="AlphaFoldDB" id="V7I428"/>
<evidence type="ECO:0000313" key="9">
    <source>
        <dbReference type="Proteomes" id="UP000017747"/>
    </source>
</evidence>
<dbReference type="Proteomes" id="UP000017747">
    <property type="component" value="Unassembled WGS sequence"/>
</dbReference>
<dbReference type="PANTHER" id="PTHR45008:SF1">
    <property type="entry name" value="PTS SYSTEM GLUCOSE-SPECIFIC EIIA COMPONENT"/>
    <property type="match status" value="1"/>
</dbReference>
<dbReference type="eggNOG" id="COG2190">
    <property type="taxonomic scope" value="Bacteria"/>
</dbReference>
<dbReference type="OrthoDB" id="92465at2"/>